<dbReference type="RefSeq" id="WP_234974502.1">
    <property type="nucleotide sequence ID" value="NZ_FTNT01000014.1"/>
</dbReference>
<dbReference type="InterPro" id="IPR025331">
    <property type="entry name" value="TNT"/>
</dbReference>
<organism evidence="3 4">
    <name type="scientific">Williamsia sterculiae</name>
    <dbReference type="NCBI Taxonomy" id="1344003"/>
    <lineage>
        <taxon>Bacteria</taxon>
        <taxon>Bacillati</taxon>
        <taxon>Actinomycetota</taxon>
        <taxon>Actinomycetes</taxon>
        <taxon>Mycobacteriales</taxon>
        <taxon>Nocardiaceae</taxon>
        <taxon>Williamsia</taxon>
    </lineage>
</organism>
<protein>
    <recommendedName>
        <fullName evidence="5">DUF4237 domain-containing protein</fullName>
    </recommendedName>
</protein>
<dbReference type="AlphaFoldDB" id="A0A1N7HBD0"/>
<dbReference type="STRING" id="1344003.SAMN05445060_3879"/>
<dbReference type="Pfam" id="PF14021">
    <property type="entry name" value="TNT"/>
    <property type="match status" value="1"/>
</dbReference>
<feature type="domain" description="TNT" evidence="1">
    <location>
        <begin position="424"/>
        <end position="520"/>
    </location>
</feature>
<gene>
    <name evidence="3" type="ORF">SAMN05445060_3879</name>
</gene>
<dbReference type="InterPro" id="IPR057746">
    <property type="entry name" value="CpnT-like_N"/>
</dbReference>
<evidence type="ECO:0000259" key="2">
    <source>
        <dbReference type="Pfam" id="PF25547"/>
    </source>
</evidence>
<dbReference type="Proteomes" id="UP000186218">
    <property type="component" value="Unassembled WGS sequence"/>
</dbReference>
<name>A0A1N7HBD0_9NOCA</name>
<keyword evidence="4" id="KW-1185">Reference proteome</keyword>
<evidence type="ECO:0008006" key="5">
    <source>
        <dbReference type="Google" id="ProtNLM"/>
    </source>
</evidence>
<evidence type="ECO:0000313" key="3">
    <source>
        <dbReference type="EMBL" id="SIS22051.1"/>
    </source>
</evidence>
<dbReference type="Pfam" id="PF25547">
    <property type="entry name" value="WXG100_2"/>
    <property type="match status" value="1"/>
</dbReference>
<accession>A0A1N7HBD0</accession>
<sequence>MTPTTVAVRPAAFTQAAHSFSGVRDGLRGDLDKLYFSLQSTSSMAGSDGSGRTFSSAYDRLVNGDKSLLGGIAFLGNACGKMSELLDASAINHANADQGFALCTPTNPSGSPTALETIPTVSVGSSFGGPGEPSNWDKIKEFLQGEVFPDGDPAKLEAAAEAWTSAATCVRTRQGDVDKAIAPVEQERSVEVGPARDQARLISGHLGGLADSLDGAAKMCNEYATHIKEVREKTSEEVTELTCELVGGLVIGALLTLVTAGLSDVLATAAGAARATQVGARIAALIRVFGAAVGRIVGPASYLLDPVGAAAGDLGALMGSRATVFGMELGKGAVRAEELASALKRIPDWAHGELENAADPAKLHQSLLDAGVPREMADEAVANNPYRNMTPDQILDKYWDADKGGWKYPPNDGFLGPPAVSDRIPAGTELDRLGGPSGKFMGNDGASYDARALAPGNAGAYHKYIATDEPWPPNLEVRDDSIAPAFGKEGGGHQWLVYDKETSSQVSVEDLLRAGVIRQVK</sequence>
<evidence type="ECO:0000259" key="1">
    <source>
        <dbReference type="Pfam" id="PF14021"/>
    </source>
</evidence>
<dbReference type="EMBL" id="FTNT01000014">
    <property type="protein sequence ID" value="SIS22051.1"/>
    <property type="molecule type" value="Genomic_DNA"/>
</dbReference>
<reference evidence="3 4" key="1">
    <citation type="submission" date="2017-01" db="EMBL/GenBank/DDBJ databases">
        <authorList>
            <person name="Mah S.A."/>
            <person name="Swanson W.J."/>
            <person name="Moy G.W."/>
            <person name="Vacquier V.D."/>
        </authorList>
    </citation>
    <scope>NUCLEOTIDE SEQUENCE [LARGE SCALE GENOMIC DNA]</scope>
    <source>
        <strain evidence="3 4">CPCC 203464</strain>
    </source>
</reference>
<dbReference type="GO" id="GO:0050135">
    <property type="term" value="F:NADP+ nucleosidase activity"/>
    <property type="evidence" value="ECO:0007669"/>
    <property type="project" value="InterPro"/>
</dbReference>
<proteinExistence type="predicted"/>
<feature type="domain" description="Outer membrane channel protein CpnT-like N-terminal" evidence="2">
    <location>
        <begin position="136"/>
        <end position="246"/>
    </location>
</feature>
<evidence type="ECO:0000313" key="4">
    <source>
        <dbReference type="Proteomes" id="UP000186218"/>
    </source>
</evidence>